<gene>
    <name evidence="2" type="ORF">C0Q70_15642</name>
</gene>
<keyword evidence="1" id="KW-1133">Transmembrane helix</keyword>
<keyword evidence="3" id="KW-1185">Reference proteome</keyword>
<organism evidence="2 3">
    <name type="scientific">Pomacea canaliculata</name>
    <name type="common">Golden apple snail</name>
    <dbReference type="NCBI Taxonomy" id="400727"/>
    <lineage>
        <taxon>Eukaryota</taxon>
        <taxon>Metazoa</taxon>
        <taxon>Spiralia</taxon>
        <taxon>Lophotrochozoa</taxon>
        <taxon>Mollusca</taxon>
        <taxon>Gastropoda</taxon>
        <taxon>Caenogastropoda</taxon>
        <taxon>Architaenioglossa</taxon>
        <taxon>Ampullarioidea</taxon>
        <taxon>Ampullariidae</taxon>
        <taxon>Pomacea</taxon>
    </lineage>
</organism>
<feature type="transmembrane region" description="Helical" evidence="1">
    <location>
        <begin position="117"/>
        <end position="135"/>
    </location>
</feature>
<accession>A0A2T7NVG5</accession>
<name>A0A2T7NVG5_POMCA</name>
<dbReference type="EMBL" id="PZQS01000009">
    <property type="protein sequence ID" value="PVD25144.1"/>
    <property type="molecule type" value="Genomic_DNA"/>
</dbReference>
<keyword evidence="1" id="KW-0472">Membrane</keyword>
<dbReference type="Proteomes" id="UP000245119">
    <property type="component" value="Linkage Group LG9"/>
</dbReference>
<proteinExistence type="predicted"/>
<keyword evidence="1" id="KW-0812">Transmembrane</keyword>
<feature type="transmembrane region" description="Helical" evidence="1">
    <location>
        <begin position="74"/>
        <end position="96"/>
    </location>
</feature>
<sequence length="249" mass="27351">MMQAPAVFTGVTAPVASQDGVACTDVIADPREMAQFRAQAREQYDVLFHEMEFRALRAALMHYHDASSYNRNCYYLEVAAAVIGAASISGLGALLLKWNSGGLAAFTRTTSTTATKVGLLGLLGVVVSALLEFVSKGSSGLVPTFGKRGDAHKLAAAGWQRLTRLARSRRIQLQSPAADVSDYQTWYEELVGMRQEVSEIAMVAKATHRAFNDAGRVYVFTKRKQAMFLCYKEMCKGDLEVKENYEDDD</sequence>
<reference evidence="2 3" key="1">
    <citation type="submission" date="2018-04" db="EMBL/GenBank/DDBJ databases">
        <title>The genome of golden apple snail Pomacea canaliculata provides insight into stress tolerance and invasive adaptation.</title>
        <authorList>
            <person name="Liu C."/>
            <person name="Liu B."/>
            <person name="Ren Y."/>
            <person name="Zhang Y."/>
            <person name="Wang H."/>
            <person name="Li S."/>
            <person name="Jiang F."/>
            <person name="Yin L."/>
            <person name="Zhang G."/>
            <person name="Qian W."/>
            <person name="Fan W."/>
        </authorList>
    </citation>
    <scope>NUCLEOTIDE SEQUENCE [LARGE SCALE GENOMIC DNA]</scope>
    <source>
        <strain evidence="2">SZHN2017</strain>
        <tissue evidence="2">Muscle</tissue>
    </source>
</reference>
<evidence type="ECO:0000313" key="3">
    <source>
        <dbReference type="Proteomes" id="UP000245119"/>
    </source>
</evidence>
<comment type="caution">
    <text evidence="2">The sequence shown here is derived from an EMBL/GenBank/DDBJ whole genome shotgun (WGS) entry which is preliminary data.</text>
</comment>
<dbReference type="OrthoDB" id="6076390at2759"/>
<protein>
    <submittedName>
        <fullName evidence="2">Uncharacterized protein</fullName>
    </submittedName>
</protein>
<evidence type="ECO:0000313" key="2">
    <source>
        <dbReference type="EMBL" id="PVD25144.1"/>
    </source>
</evidence>
<evidence type="ECO:0000256" key="1">
    <source>
        <dbReference type="SAM" id="Phobius"/>
    </source>
</evidence>
<dbReference type="OMA" id="MHYHEAN"/>
<dbReference type="AlphaFoldDB" id="A0A2T7NVG5"/>